<dbReference type="Proteomes" id="UP000242414">
    <property type="component" value="Unassembled WGS sequence"/>
</dbReference>
<feature type="domain" description="Myb-like" evidence="5">
    <location>
        <begin position="221"/>
        <end position="269"/>
    </location>
</feature>
<protein>
    <recommendedName>
        <fullName evidence="8">Homeodomain-like protein</fullName>
    </recommendedName>
</protein>
<proteinExistence type="predicted"/>
<dbReference type="EMBL" id="KV921970">
    <property type="protein sequence ID" value="ORE04487.1"/>
    <property type="molecule type" value="Genomic_DNA"/>
</dbReference>
<dbReference type="PROSITE" id="PS51294">
    <property type="entry name" value="HTH_MYB"/>
    <property type="match status" value="8"/>
</dbReference>
<feature type="domain" description="HTH myb-type" evidence="6">
    <location>
        <begin position="542"/>
        <end position="598"/>
    </location>
</feature>
<dbReference type="CDD" id="cd00167">
    <property type="entry name" value="SANT"/>
    <property type="match status" value="8"/>
</dbReference>
<feature type="domain" description="Myb-like" evidence="5">
    <location>
        <begin position="538"/>
        <end position="594"/>
    </location>
</feature>
<keyword evidence="1" id="KW-0805">Transcription regulation</keyword>
<dbReference type="AlphaFoldDB" id="A0A1X0QXI6"/>
<reference evidence="7" key="1">
    <citation type="journal article" date="2016" name="Proc. Natl. Acad. Sci. U.S.A.">
        <title>Lipid metabolic changes in an early divergent fungus govern the establishment of a mutualistic symbiosis with endobacteria.</title>
        <authorList>
            <person name="Lastovetsky O.A."/>
            <person name="Gaspar M.L."/>
            <person name="Mondo S.J."/>
            <person name="LaButti K.M."/>
            <person name="Sandor L."/>
            <person name="Grigoriev I.V."/>
            <person name="Henry S.A."/>
            <person name="Pawlowska T.E."/>
        </authorList>
    </citation>
    <scope>NUCLEOTIDE SEQUENCE [LARGE SCALE GENOMIC DNA]</scope>
    <source>
        <strain evidence="7">ATCC 52814</strain>
    </source>
</reference>
<dbReference type="InterPro" id="IPR001005">
    <property type="entry name" value="SANT/Myb"/>
</dbReference>
<feature type="domain" description="Myb-like" evidence="5">
    <location>
        <begin position="170"/>
        <end position="220"/>
    </location>
</feature>
<dbReference type="VEuPathDB" id="FungiDB:BCV72DRAFT_211186"/>
<keyword evidence="2" id="KW-0238">DNA-binding</keyword>
<evidence type="ECO:0000259" key="6">
    <source>
        <dbReference type="PROSITE" id="PS51294"/>
    </source>
</evidence>
<feature type="domain" description="Myb-like" evidence="5">
    <location>
        <begin position="67"/>
        <end position="115"/>
    </location>
</feature>
<keyword evidence="4" id="KW-0539">Nucleus</keyword>
<evidence type="ECO:0000256" key="3">
    <source>
        <dbReference type="ARBA" id="ARBA00023163"/>
    </source>
</evidence>
<feature type="domain" description="HTH myb-type" evidence="6">
    <location>
        <begin position="323"/>
        <end position="363"/>
    </location>
</feature>
<dbReference type="SMART" id="SM00717">
    <property type="entry name" value="SANT"/>
    <property type="match status" value="10"/>
</dbReference>
<keyword evidence="3" id="KW-0804">Transcription</keyword>
<name>A0A1X0QXI6_RHIZD</name>
<dbReference type="InterPro" id="IPR009057">
    <property type="entry name" value="Homeodomain-like_sf"/>
</dbReference>
<organism evidence="7">
    <name type="scientific">Rhizopus microsporus var. microsporus</name>
    <dbReference type="NCBI Taxonomy" id="86635"/>
    <lineage>
        <taxon>Eukaryota</taxon>
        <taxon>Fungi</taxon>
        <taxon>Fungi incertae sedis</taxon>
        <taxon>Mucoromycota</taxon>
        <taxon>Mucoromycotina</taxon>
        <taxon>Mucoromycetes</taxon>
        <taxon>Mucorales</taxon>
        <taxon>Mucorineae</taxon>
        <taxon>Rhizopodaceae</taxon>
        <taxon>Rhizopus</taxon>
    </lineage>
</organism>
<evidence type="ECO:0000256" key="2">
    <source>
        <dbReference type="ARBA" id="ARBA00023125"/>
    </source>
</evidence>
<dbReference type="Gene3D" id="1.10.10.60">
    <property type="entry name" value="Homeodomain-like"/>
    <property type="match status" value="10"/>
</dbReference>
<dbReference type="PANTHER" id="PTHR46621">
    <property type="entry name" value="SNRNA-ACTIVATING PROTEIN COMPLEX SUBUNIT 4"/>
    <property type="match status" value="1"/>
</dbReference>
<feature type="domain" description="HTH myb-type" evidence="6">
    <location>
        <begin position="482"/>
        <end position="541"/>
    </location>
</feature>
<gene>
    <name evidence="7" type="ORF">BCV72DRAFT_211186</name>
</gene>
<evidence type="ECO:0000259" key="5">
    <source>
        <dbReference type="PROSITE" id="PS50090"/>
    </source>
</evidence>
<dbReference type="Pfam" id="PF13921">
    <property type="entry name" value="Myb_DNA-bind_6"/>
    <property type="match status" value="3"/>
</dbReference>
<feature type="domain" description="HTH myb-type" evidence="6">
    <location>
        <begin position="67"/>
        <end position="118"/>
    </location>
</feature>
<feature type="domain" description="HTH myb-type" evidence="6">
    <location>
        <begin position="370"/>
        <end position="425"/>
    </location>
</feature>
<feature type="domain" description="HTH myb-type" evidence="6">
    <location>
        <begin position="174"/>
        <end position="216"/>
    </location>
</feature>
<feature type="domain" description="Myb-like" evidence="5">
    <location>
        <begin position="482"/>
        <end position="537"/>
    </location>
</feature>
<dbReference type="InterPro" id="IPR017930">
    <property type="entry name" value="Myb_dom"/>
</dbReference>
<evidence type="ECO:0008006" key="8">
    <source>
        <dbReference type="Google" id="ProtNLM"/>
    </source>
</evidence>
<sequence length="601" mass="71020">MFAYHRWLPIKQFKWVRFNHNTWEPWEDQMMKDFVNVNGRKWSQLVQHCLPHRSPKQCELRYTDALMPNRQLGSLSEDEKSVLKKAIAELGEGKWAQISREYLPHRAPRQLRQEWINCGRVPRQWTPQEDQVLKEAVDAFGDKQWAKIVKFCLPHRTNTQIRSRYRLYLAPEVKKGPWTQEELSLLLRRTIIHGEKWDKVAEGIPGRQPEQCYRKWLEIDPGVDKGEWSPEEERLFWERMSEFGSYSKVAKHMPGRNNVVCATKYKETLRDKELRALYGDELVRKKSENIVQWRKRVANIVCSWLDSQMAFTLVSNQSLRAYKKTAFSQEEIDLLNKLVSQSKEPDWKAIAGQLGDRSPAQCKRQYEKLTEKIKTGKWTPEEDQQLKDAVKQYSAEGWAAIAARVPARSRIQCLQRWKRLCQQADSNILRNTPLTMQEKELLFEGYKIFGADFNTIQKSYLPNRRPEQLQGWWHYNNPSSLDDITRRQHWTEEQDEALKYAIQRTTNGNGKIPWPQVAKLIEGKTPKQCRYRWQLTLNPSVKRGKWSMEEELMLLELVQKESMHKDSNIGLWTKIGKELNRAAVACRAKYQSMRSKSRFAI</sequence>
<feature type="domain" description="Myb-like" evidence="5">
    <location>
        <begin position="323"/>
        <end position="369"/>
    </location>
</feature>
<feature type="domain" description="HTH myb-type" evidence="6">
    <location>
        <begin position="123"/>
        <end position="173"/>
    </location>
</feature>
<dbReference type="GO" id="GO:0000978">
    <property type="term" value="F:RNA polymerase II cis-regulatory region sequence-specific DNA binding"/>
    <property type="evidence" value="ECO:0007669"/>
    <property type="project" value="TreeGrafter"/>
</dbReference>
<dbReference type="GO" id="GO:0001006">
    <property type="term" value="F:RNA polymerase III type 3 promoter sequence-specific DNA binding"/>
    <property type="evidence" value="ECO:0007669"/>
    <property type="project" value="TreeGrafter"/>
</dbReference>
<feature type="domain" description="Myb-like" evidence="5">
    <location>
        <begin position="21"/>
        <end position="66"/>
    </location>
</feature>
<dbReference type="OrthoDB" id="2143914at2759"/>
<evidence type="ECO:0000256" key="4">
    <source>
        <dbReference type="ARBA" id="ARBA00023242"/>
    </source>
</evidence>
<dbReference type="PANTHER" id="PTHR46621:SF1">
    <property type="entry name" value="SNRNA-ACTIVATING PROTEIN COMPLEX SUBUNIT 4"/>
    <property type="match status" value="1"/>
</dbReference>
<dbReference type="GO" id="GO:0042795">
    <property type="term" value="P:snRNA transcription by RNA polymerase II"/>
    <property type="evidence" value="ECO:0007669"/>
    <property type="project" value="TreeGrafter"/>
</dbReference>
<dbReference type="InterPro" id="IPR051575">
    <property type="entry name" value="Myb-like_DNA-bd"/>
</dbReference>
<accession>A0A1X0QXI6</accession>
<feature type="domain" description="Myb-like" evidence="5">
    <location>
        <begin position="370"/>
        <end position="421"/>
    </location>
</feature>
<dbReference type="PROSITE" id="PS50090">
    <property type="entry name" value="MYB_LIKE"/>
    <property type="match status" value="9"/>
</dbReference>
<dbReference type="GO" id="GO:0042796">
    <property type="term" value="P:snRNA transcription by RNA polymerase III"/>
    <property type="evidence" value="ECO:0007669"/>
    <property type="project" value="TreeGrafter"/>
</dbReference>
<dbReference type="Pfam" id="PF00249">
    <property type="entry name" value="Myb_DNA-binding"/>
    <property type="match status" value="1"/>
</dbReference>
<evidence type="ECO:0000256" key="1">
    <source>
        <dbReference type="ARBA" id="ARBA00023015"/>
    </source>
</evidence>
<dbReference type="SUPFAM" id="SSF46689">
    <property type="entry name" value="Homeodomain-like"/>
    <property type="match status" value="7"/>
</dbReference>
<evidence type="ECO:0000313" key="7">
    <source>
        <dbReference type="EMBL" id="ORE04487.1"/>
    </source>
</evidence>
<feature type="domain" description="HTH myb-type" evidence="6">
    <location>
        <begin position="220"/>
        <end position="273"/>
    </location>
</feature>
<dbReference type="GO" id="GO:0019185">
    <property type="term" value="C:snRNA-activating protein complex"/>
    <property type="evidence" value="ECO:0007669"/>
    <property type="project" value="TreeGrafter"/>
</dbReference>
<feature type="domain" description="Myb-like" evidence="5">
    <location>
        <begin position="125"/>
        <end position="169"/>
    </location>
</feature>